<dbReference type="EMBL" id="CP126980">
    <property type="protein sequence ID" value="WIM95428.1"/>
    <property type="molecule type" value="Genomic_DNA"/>
</dbReference>
<keyword evidence="2" id="KW-1185">Reference proteome</keyword>
<protein>
    <submittedName>
        <fullName evidence="1">Uncharacterized protein</fullName>
    </submittedName>
</protein>
<sequence length="51" mass="5817">MSADPLFAFTAEADERRLRTAARRFLRGRLRFIRILEVILAPLGLLIVPPP</sequence>
<dbReference type="RefSeq" id="WP_284916751.1">
    <property type="nucleotide sequence ID" value="NZ_CP126980.1"/>
</dbReference>
<gene>
    <name evidence="1" type="ORF">ACTOB_007532</name>
</gene>
<reference evidence="1 2" key="1">
    <citation type="submission" date="2023-06" db="EMBL/GenBank/DDBJ databases">
        <authorList>
            <person name="Yushchuk O."/>
            <person name="Binda E."/>
            <person name="Ruckert-Reed C."/>
            <person name="Fedorenko V."/>
            <person name="Kalinowski J."/>
            <person name="Marinelli F."/>
        </authorList>
    </citation>
    <scope>NUCLEOTIDE SEQUENCE [LARGE SCALE GENOMIC DNA]</scope>
    <source>
        <strain evidence="1 2">NRRL 3884</strain>
    </source>
</reference>
<organism evidence="1 2">
    <name type="scientific">Actinoplanes oblitus</name>
    <dbReference type="NCBI Taxonomy" id="3040509"/>
    <lineage>
        <taxon>Bacteria</taxon>
        <taxon>Bacillati</taxon>
        <taxon>Actinomycetota</taxon>
        <taxon>Actinomycetes</taxon>
        <taxon>Micromonosporales</taxon>
        <taxon>Micromonosporaceae</taxon>
        <taxon>Actinoplanes</taxon>
    </lineage>
</organism>
<evidence type="ECO:0000313" key="1">
    <source>
        <dbReference type="EMBL" id="WIM95428.1"/>
    </source>
</evidence>
<proteinExistence type="predicted"/>
<name>A0ABY8WG02_9ACTN</name>
<accession>A0ABY8WG02</accession>
<evidence type="ECO:0000313" key="2">
    <source>
        <dbReference type="Proteomes" id="UP001240150"/>
    </source>
</evidence>
<dbReference type="Proteomes" id="UP001240150">
    <property type="component" value="Chromosome"/>
</dbReference>